<dbReference type="VEuPathDB" id="VectorBase:HLOH_053407"/>
<evidence type="ECO:0000256" key="1">
    <source>
        <dbReference type="ARBA" id="ARBA00004123"/>
    </source>
</evidence>
<keyword evidence="4" id="KW-1185">Reference proteome</keyword>
<dbReference type="InterPro" id="IPR007889">
    <property type="entry name" value="HTH_Psq"/>
</dbReference>
<name>A0A9J6HCC4_HAELO</name>
<sequence>MTTPAKRPKYEAKDLNTKVEILRALKNGRSRQEVMKKFTAKRSTLGTYVKNEEQILQAFEGATDGVVPRARTNTQDDIEVKQNYGYAA</sequence>
<dbReference type="Gene3D" id="1.10.10.60">
    <property type="entry name" value="Homeodomain-like"/>
    <property type="match status" value="1"/>
</dbReference>
<dbReference type="EMBL" id="JABSTR010002444">
    <property type="protein sequence ID" value="KAH9384453.1"/>
    <property type="molecule type" value="Genomic_DNA"/>
</dbReference>
<feature type="domain" description="HTH psq-type" evidence="2">
    <location>
        <begin position="15"/>
        <end position="58"/>
    </location>
</feature>
<organism evidence="3 4">
    <name type="scientific">Haemaphysalis longicornis</name>
    <name type="common">Bush tick</name>
    <dbReference type="NCBI Taxonomy" id="44386"/>
    <lineage>
        <taxon>Eukaryota</taxon>
        <taxon>Metazoa</taxon>
        <taxon>Ecdysozoa</taxon>
        <taxon>Arthropoda</taxon>
        <taxon>Chelicerata</taxon>
        <taxon>Arachnida</taxon>
        <taxon>Acari</taxon>
        <taxon>Parasitiformes</taxon>
        <taxon>Ixodida</taxon>
        <taxon>Ixodoidea</taxon>
        <taxon>Ixodidae</taxon>
        <taxon>Haemaphysalinae</taxon>
        <taxon>Haemaphysalis</taxon>
    </lineage>
</organism>
<reference evidence="3 4" key="1">
    <citation type="journal article" date="2020" name="Cell">
        <title>Large-Scale Comparative Analyses of Tick Genomes Elucidate Their Genetic Diversity and Vector Capacities.</title>
        <authorList>
            <consortium name="Tick Genome and Microbiome Consortium (TIGMIC)"/>
            <person name="Jia N."/>
            <person name="Wang J."/>
            <person name="Shi W."/>
            <person name="Du L."/>
            <person name="Sun Y."/>
            <person name="Zhan W."/>
            <person name="Jiang J.F."/>
            <person name="Wang Q."/>
            <person name="Zhang B."/>
            <person name="Ji P."/>
            <person name="Bell-Sakyi L."/>
            <person name="Cui X.M."/>
            <person name="Yuan T.T."/>
            <person name="Jiang B.G."/>
            <person name="Yang W.F."/>
            <person name="Lam T.T."/>
            <person name="Chang Q.C."/>
            <person name="Ding S.J."/>
            <person name="Wang X.J."/>
            <person name="Zhu J.G."/>
            <person name="Ruan X.D."/>
            <person name="Zhao L."/>
            <person name="Wei J.T."/>
            <person name="Ye R.Z."/>
            <person name="Que T.C."/>
            <person name="Du C.H."/>
            <person name="Zhou Y.H."/>
            <person name="Cheng J.X."/>
            <person name="Dai P.F."/>
            <person name="Guo W.B."/>
            <person name="Han X.H."/>
            <person name="Huang E.J."/>
            <person name="Li L.F."/>
            <person name="Wei W."/>
            <person name="Gao Y.C."/>
            <person name="Liu J.Z."/>
            <person name="Shao H.Z."/>
            <person name="Wang X."/>
            <person name="Wang C.C."/>
            <person name="Yang T.C."/>
            <person name="Huo Q.B."/>
            <person name="Li W."/>
            <person name="Chen H.Y."/>
            <person name="Chen S.E."/>
            <person name="Zhou L.G."/>
            <person name="Ni X.B."/>
            <person name="Tian J.H."/>
            <person name="Sheng Y."/>
            <person name="Liu T."/>
            <person name="Pan Y.S."/>
            <person name="Xia L.Y."/>
            <person name="Li J."/>
            <person name="Zhao F."/>
            <person name="Cao W.C."/>
        </authorList>
    </citation>
    <scope>NUCLEOTIDE SEQUENCE [LARGE SCALE GENOMIC DNA]</scope>
    <source>
        <strain evidence="3">HaeL-2018</strain>
    </source>
</reference>
<protein>
    <recommendedName>
        <fullName evidence="2">HTH psq-type domain-containing protein</fullName>
    </recommendedName>
</protein>
<dbReference type="OMA" id="RTNTQDD"/>
<dbReference type="SUPFAM" id="SSF46689">
    <property type="entry name" value="Homeodomain-like"/>
    <property type="match status" value="1"/>
</dbReference>
<dbReference type="OrthoDB" id="125347at2759"/>
<dbReference type="AlphaFoldDB" id="A0A9J6HCC4"/>
<dbReference type="Proteomes" id="UP000821853">
    <property type="component" value="Unassembled WGS sequence"/>
</dbReference>
<dbReference type="InterPro" id="IPR009057">
    <property type="entry name" value="Homeodomain-like_sf"/>
</dbReference>
<evidence type="ECO:0000259" key="2">
    <source>
        <dbReference type="Pfam" id="PF04218"/>
    </source>
</evidence>
<gene>
    <name evidence="3" type="ORF">HPB48_026461</name>
</gene>
<dbReference type="GO" id="GO:0005634">
    <property type="term" value="C:nucleus"/>
    <property type="evidence" value="ECO:0007669"/>
    <property type="project" value="UniProtKB-SubCell"/>
</dbReference>
<proteinExistence type="predicted"/>
<evidence type="ECO:0000313" key="4">
    <source>
        <dbReference type="Proteomes" id="UP000821853"/>
    </source>
</evidence>
<dbReference type="GO" id="GO:0003677">
    <property type="term" value="F:DNA binding"/>
    <property type="evidence" value="ECO:0007669"/>
    <property type="project" value="InterPro"/>
</dbReference>
<comment type="caution">
    <text evidence="3">The sequence shown here is derived from an EMBL/GenBank/DDBJ whole genome shotgun (WGS) entry which is preliminary data.</text>
</comment>
<evidence type="ECO:0000313" key="3">
    <source>
        <dbReference type="EMBL" id="KAH9384453.1"/>
    </source>
</evidence>
<dbReference type="Pfam" id="PF04218">
    <property type="entry name" value="CENP-B_N"/>
    <property type="match status" value="1"/>
</dbReference>
<comment type="subcellular location">
    <subcellularLocation>
        <location evidence="1">Nucleus</location>
    </subcellularLocation>
</comment>
<accession>A0A9J6HCC4</accession>